<dbReference type="CDD" id="cd00201">
    <property type="entry name" value="WW"/>
    <property type="match status" value="1"/>
</dbReference>
<dbReference type="PROSITE" id="PS01159">
    <property type="entry name" value="WW_DOMAIN_1"/>
    <property type="match status" value="1"/>
</dbReference>
<evidence type="ECO:0000259" key="4">
    <source>
        <dbReference type="PROSITE" id="PS50020"/>
    </source>
</evidence>
<feature type="compositionally biased region" description="Acidic residues" evidence="2">
    <location>
        <begin position="571"/>
        <end position="583"/>
    </location>
</feature>
<evidence type="ECO:0000313" key="6">
    <source>
        <dbReference type="Proteomes" id="UP000663852"/>
    </source>
</evidence>
<feature type="compositionally biased region" description="Polar residues" evidence="2">
    <location>
        <begin position="554"/>
        <end position="566"/>
    </location>
</feature>
<dbReference type="PANTHER" id="PTHR21715:SF0">
    <property type="entry name" value="RH04127P"/>
    <property type="match status" value="1"/>
</dbReference>
<sequence length="718" mass="82790">MQPTFIVRLSMAVCLLSLFITAVLSTPSSSKSNSESNARVARSTFSDSDEELVKYCADFCSNHQAFTKRAYLKGFVHGRSTDEDSEVEDTSDDLEKRFVHEDHIDDNYEPTDEELHEYATYIGIDIEKESDLLWLAKEGFMKPLPSGWKACQEENGELYYFNFDTGKSSWDHPYDEIYKARVIQAREKKSLATVMIDSHSRGKNTLSISELSSEKHVYNVKNETSDHHDDSENIHNSESEMELNHSDNGPEHNSNDFGIDRQISACIDHEQNEASELPTISDVIGVHENNKDSTERARVANLAAEAAERRRETNKAPVEESTFITPREDLEITKLRTRLEQSINEEKLELLEENRIQMEKVKAELESTKQQQERALRDQMKSELTLTEKTLREKLEQEKKLLISRHQNDLIVLKQSIEKEKQDLQKKLRADMLSDLNLEQQDNVNMQIRLLQVKHEFEEKLRNAENRYKNEIEDLTRRFEKVKSEKDTVEKRLKEKNQFCLTIQRTLDQLRGEKFSLERQLHDAEFELKTIDSIHRQKQKSTSSRVDNDENSKTEQTFSHIPSASLHNEEEHDDDDDEGLSDTDSDIIEMKQTLNALKHMSFLPTPTDPNHDKPRPKSSTINFTTITKQDTSPITRNIPFERTPNSSFIDSGRWSSTMPTKTNNNTYPIGVQALPNSPSMSKTTYWQSQPSLITREAVLKAARDVLPPGVIDHLTSTH</sequence>
<dbReference type="Proteomes" id="UP000663852">
    <property type="component" value="Unassembled WGS sequence"/>
</dbReference>
<dbReference type="PROSITE" id="PS50020">
    <property type="entry name" value="WW_DOMAIN_2"/>
    <property type="match status" value="1"/>
</dbReference>
<feature type="compositionally biased region" description="Basic and acidic residues" evidence="2">
    <location>
        <begin position="222"/>
        <end position="254"/>
    </location>
</feature>
<dbReference type="InterPro" id="IPR001202">
    <property type="entry name" value="WW_dom"/>
</dbReference>
<proteinExistence type="predicted"/>
<dbReference type="OrthoDB" id="6344460at2759"/>
<feature type="compositionally biased region" description="Polar residues" evidence="2">
    <location>
        <begin position="643"/>
        <end position="666"/>
    </location>
</feature>
<dbReference type="PANTHER" id="PTHR21715">
    <property type="entry name" value="RH04127P"/>
    <property type="match status" value="1"/>
</dbReference>
<name>A0A813ZA99_ADIRI</name>
<protein>
    <recommendedName>
        <fullName evidence="4">WW domain-containing protein</fullName>
    </recommendedName>
</protein>
<dbReference type="EMBL" id="CAJNOJ010000032">
    <property type="protein sequence ID" value="CAF0896548.1"/>
    <property type="molecule type" value="Genomic_DNA"/>
</dbReference>
<dbReference type="Pfam" id="PF00397">
    <property type="entry name" value="WW"/>
    <property type="match status" value="1"/>
</dbReference>
<dbReference type="InterPro" id="IPR053233">
    <property type="entry name" value="ABRA-related"/>
</dbReference>
<evidence type="ECO:0000256" key="2">
    <source>
        <dbReference type="SAM" id="MobiDB-lite"/>
    </source>
</evidence>
<dbReference type="InterPro" id="IPR036020">
    <property type="entry name" value="WW_dom_sf"/>
</dbReference>
<reference evidence="5" key="1">
    <citation type="submission" date="2021-02" db="EMBL/GenBank/DDBJ databases">
        <authorList>
            <person name="Nowell W R."/>
        </authorList>
    </citation>
    <scope>NUCLEOTIDE SEQUENCE</scope>
</reference>
<comment type="caution">
    <text evidence="5">The sequence shown here is derived from an EMBL/GenBank/DDBJ whole genome shotgun (WGS) entry which is preliminary data.</text>
</comment>
<dbReference type="AlphaFoldDB" id="A0A813ZA99"/>
<feature type="coiled-coil region" evidence="1">
    <location>
        <begin position="344"/>
        <end position="527"/>
    </location>
</feature>
<organism evidence="5 6">
    <name type="scientific">Adineta ricciae</name>
    <name type="common">Rotifer</name>
    <dbReference type="NCBI Taxonomy" id="249248"/>
    <lineage>
        <taxon>Eukaryota</taxon>
        <taxon>Metazoa</taxon>
        <taxon>Spiralia</taxon>
        <taxon>Gnathifera</taxon>
        <taxon>Rotifera</taxon>
        <taxon>Eurotatoria</taxon>
        <taxon>Bdelloidea</taxon>
        <taxon>Adinetida</taxon>
        <taxon>Adinetidae</taxon>
        <taxon>Adineta</taxon>
    </lineage>
</organism>
<dbReference type="SUPFAM" id="SSF51045">
    <property type="entry name" value="WW domain"/>
    <property type="match status" value="1"/>
</dbReference>
<feature type="region of interest" description="Disordered" evidence="2">
    <location>
        <begin position="635"/>
        <end position="666"/>
    </location>
</feature>
<feature type="region of interest" description="Disordered" evidence="2">
    <location>
        <begin position="601"/>
        <end position="620"/>
    </location>
</feature>
<feature type="signal peptide" evidence="3">
    <location>
        <begin position="1"/>
        <end position="25"/>
    </location>
</feature>
<feature type="region of interest" description="Disordered" evidence="2">
    <location>
        <begin position="222"/>
        <end position="257"/>
    </location>
</feature>
<evidence type="ECO:0000256" key="1">
    <source>
        <dbReference type="SAM" id="Coils"/>
    </source>
</evidence>
<keyword evidence="1" id="KW-0175">Coiled coil</keyword>
<accession>A0A813ZA99</accession>
<feature type="chain" id="PRO_5032275869" description="WW domain-containing protein" evidence="3">
    <location>
        <begin position="26"/>
        <end position="718"/>
    </location>
</feature>
<dbReference type="SMART" id="SM00456">
    <property type="entry name" value="WW"/>
    <property type="match status" value="1"/>
</dbReference>
<evidence type="ECO:0000313" key="5">
    <source>
        <dbReference type="EMBL" id="CAF0896548.1"/>
    </source>
</evidence>
<gene>
    <name evidence="5" type="ORF">EDS130_LOCUS9558</name>
</gene>
<feature type="domain" description="WW" evidence="4">
    <location>
        <begin position="142"/>
        <end position="175"/>
    </location>
</feature>
<feature type="region of interest" description="Disordered" evidence="2">
    <location>
        <begin position="534"/>
        <end position="583"/>
    </location>
</feature>
<evidence type="ECO:0000256" key="3">
    <source>
        <dbReference type="SAM" id="SignalP"/>
    </source>
</evidence>
<keyword evidence="3" id="KW-0732">Signal</keyword>
<dbReference type="Gene3D" id="3.30.1470.10">
    <property type="entry name" value="Photosystem I PsaD, reaction center subunit II"/>
    <property type="match status" value="1"/>
</dbReference>